<evidence type="ECO:0000313" key="2">
    <source>
        <dbReference type="EMBL" id="UXH79425.1"/>
    </source>
</evidence>
<evidence type="ECO:0000256" key="1">
    <source>
        <dbReference type="SAM" id="MobiDB-lite"/>
    </source>
</evidence>
<dbReference type="Pfam" id="PF06841">
    <property type="entry name" value="Phage_T4_gp19"/>
    <property type="match status" value="1"/>
</dbReference>
<reference evidence="2" key="1">
    <citation type="submission" date="2022-10" db="EMBL/GenBank/DDBJ databases">
        <title>Characterization and whole genome sequencing of a new Roseateles species, isolated from fresh water.</title>
        <authorList>
            <person name="Guliayeva D.Y."/>
            <person name="Akhremchuk A.E."/>
            <person name="Sikolenko M.A."/>
            <person name="Valentovich L.N."/>
            <person name="Sidarenka A.V."/>
        </authorList>
    </citation>
    <scope>NUCLEOTIDE SEQUENCE</scope>
    <source>
        <strain evidence="2">BIM B-1768</strain>
    </source>
</reference>
<dbReference type="RefSeq" id="WP_261759244.1">
    <property type="nucleotide sequence ID" value="NZ_CP104562.2"/>
</dbReference>
<dbReference type="NCBIfam" id="TIGR02241">
    <property type="entry name" value="conserved hypothetical phage tail region protein"/>
    <property type="match status" value="1"/>
</dbReference>
<protein>
    <submittedName>
        <fullName evidence="2">Phage tail protein</fullName>
    </submittedName>
</protein>
<name>A0ABY6B1Z9_9BURK</name>
<proteinExistence type="predicted"/>
<dbReference type="PANTHER" id="PTHR38009">
    <property type="entry name" value="CONSERVED HYPOTHETICAL PHAGE TAIL PROTEIN"/>
    <property type="match status" value="1"/>
</dbReference>
<evidence type="ECO:0000313" key="3">
    <source>
        <dbReference type="Proteomes" id="UP001064933"/>
    </source>
</evidence>
<dbReference type="Proteomes" id="UP001064933">
    <property type="component" value="Chromosome"/>
</dbReference>
<dbReference type="PANTHER" id="PTHR38009:SF1">
    <property type="entry name" value="CONSERVED HYPOTHETICAL PHAGE TAIL PROTEIN"/>
    <property type="match status" value="1"/>
</dbReference>
<dbReference type="InterPro" id="IPR010667">
    <property type="entry name" value="Phage_T4_Gp19"/>
</dbReference>
<dbReference type="InterPro" id="IPR011747">
    <property type="entry name" value="CHP02241"/>
</dbReference>
<organism evidence="2 3">
    <name type="scientific">Roseateles amylovorans</name>
    <dbReference type="NCBI Taxonomy" id="2978473"/>
    <lineage>
        <taxon>Bacteria</taxon>
        <taxon>Pseudomonadati</taxon>
        <taxon>Pseudomonadota</taxon>
        <taxon>Betaproteobacteria</taxon>
        <taxon>Burkholderiales</taxon>
        <taxon>Sphaerotilaceae</taxon>
        <taxon>Roseateles</taxon>
    </lineage>
</organism>
<feature type="region of interest" description="Disordered" evidence="1">
    <location>
        <begin position="1"/>
        <end position="22"/>
    </location>
</feature>
<gene>
    <name evidence="2" type="ORF">N4261_05710</name>
</gene>
<keyword evidence="3" id="KW-1185">Reference proteome</keyword>
<feature type="compositionally biased region" description="Low complexity" evidence="1">
    <location>
        <begin position="1"/>
        <end position="11"/>
    </location>
</feature>
<sequence length="173" mass="19350">MATTAQQQTQTGSTGRKRESPLTQPVTYPYAFYFAVAIGKTNARDIEASFQEVGGLSVEMDIETVVEGGRNESVHQLPKPVKYPRLTLKRGVAELKSPLVQWCKNVLEGALAKRIETQPLTVRLMDREGQPLRIWAFTDAFPVKWEVDGLESTGNKLALERIELVHGGWKRVV</sequence>
<accession>A0ABY6B1Z9</accession>
<dbReference type="EMBL" id="CP104562">
    <property type="protein sequence ID" value="UXH79425.1"/>
    <property type="molecule type" value="Genomic_DNA"/>
</dbReference>